<feature type="region of interest" description="Disordered" evidence="1">
    <location>
        <begin position="777"/>
        <end position="822"/>
    </location>
</feature>
<protein>
    <submittedName>
        <fullName evidence="2">Uncharacterized protein</fullName>
    </submittedName>
</protein>
<comment type="caution">
    <text evidence="2">The sequence shown here is derived from an EMBL/GenBank/DDBJ whole genome shotgun (WGS) entry which is preliminary data.</text>
</comment>
<feature type="region of interest" description="Disordered" evidence="1">
    <location>
        <begin position="480"/>
        <end position="577"/>
    </location>
</feature>
<feature type="region of interest" description="Disordered" evidence="1">
    <location>
        <begin position="100"/>
        <end position="166"/>
    </location>
</feature>
<sequence length="889" mass="96541">MLPAQHQFPGVPPSGPGGGSVAYSRRGSAQALPPQVQQPPVYGNQAYQHPFLHQVQQQAGVPQGHQSVVRMPSGNYQQQRRPFQTLLPNVGHQGSFPQQIQMQSHTSPMIQSPNEMRSVSSSSAIPKAFQGPTAVPEQVSGHSASLPQQPGNSGLTGAHTGQPSQERCLSNQVAELPSPGTSPIQQELRIRSADERAAGSGPQQTVPETNVGKKNKSSGSSVHCPRRGSTGTSKKPTCFDLLYNDALIRRAKKQQEEDLQRAKPRRNVPGRTPQQWEAKWNAMVRKHQDKLISNEALKRRLELSKLEDERRECTFKPVTWSSRKSLREQKSYLSKLQQFTDKQRELKEAMYVLHHEDKKIDDHIAVELSQDINNAPITRESDDDMRALLDFYRRRRCEEANRLCTRKLDILSEASRLEQLYKRTAASGNLDETDLTKSVGFDLHFAQNVRNEITQDIDTANSLRPGARFRAILDAVLMGEAPQRSESPRSAASSMRSYTPGAGVHISTMNRATFGGSPSASDHLGSAQCPQGYNRHGESYNGDAQYGSHHLHQGGSSAPGVCPHSSRGEFNSPSKGPCAGVPLSPPQMEQQHQGMAAQWSAGGPSNTMRVQQVVSGQPESWNTSGTGYHAVPNAQQNPQMPQQPTQQTYAQSLPMSGGFPQPAHQQYPNYGMGTMVGPQQPNQAQAGHTGQMMRQQYPVTNYQSGTPAHPIQMQPASTPEGYAPMYGSAPQQIQTPGHPSYPQYQPFASPDNLHSFGSAPTTVQQWNHFTPNMHEVARSSTRAASAQGKVLSGEHASAPSVAGGQHGQTPLSGVSPRVADQQRKNGTLLREVSPGPEGSVAPPAQAMAAAAKMVGGAMLRMGGNGYSTFVDFASTAKQLQRGGTVPLRG</sequence>
<feature type="region of interest" description="Disordered" evidence="1">
    <location>
        <begin position="1"/>
        <end position="42"/>
    </location>
</feature>
<feature type="region of interest" description="Disordered" evidence="1">
    <location>
        <begin position="194"/>
        <end position="236"/>
    </location>
</feature>
<feature type="region of interest" description="Disordered" evidence="1">
    <location>
        <begin position="254"/>
        <end position="273"/>
    </location>
</feature>
<dbReference type="EMBL" id="MIGC01003544">
    <property type="protein sequence ID" value="PHJ19279.1"/>
    <property type="molecule type" value="Genomic_DNA"/>
</dbReference>
<accession>A0A2C6KQ77</accession>
<gene>
    <name evidence="2" type="ORF">CSUI_006892</name>
</gene>
<feature type="compositionally biased region" description="Polar residues" evidence="1">
    <location>
        <begin position="484"/>
        <end position="497"/>
    </location>
</feature>
<proteinExistence type="predicted"/>
<dbReference type="RefSeq" id="XP_067920981.1">
    <property type="nucleotide sequence ID" value="XM_068067042.1"/>
</dbReference>
<keyword evidence="3" id="KW-1185">Reference proteome</keyword>
<organism evidence="2 3">
    <name type="scientific">Cystoisospora suis</name>
    <dbReference type="NCBI Taxonomy" id="483139"/>
    <lineage>
        <taxon>Eukaryota</taxon>
        <taxon>Sar</taxon>
        <taxon>Alveolata</taxon>
        <taxon>Apicomplexa</taxon>
        <taxon>Conoidasida</taxon>
        <taxon>Coccidia</taxon>
        <taxon>Eucoccidiorida</taxon>
        <taxon>Eimeriorina</taxon>
        <taxon>Sarcocystidae</taxon>
        <taxon>Cystoisospora</taxon>
    </lineage>
</organism>
<dbReference type="AlphaFoldDB" id="A0A2C6KQ77"/>
<reference evidence="2 3" key="1">
    <citation type="journal article" date="2017" name="Int. J. Parasitol.">
        <title>The genome of the protozoan parasite Cystoisospora suis and a reverse vaccinology approach to identify vaccine candidates.</title>
        <authorList>
            <person name="Palmieri N."/>
            <person name="Shrestha A."/>
            <person name="Ruttkowski B."/>
            <person name="Beck T."/>
            <person name="Vogl C."/>
            <person name="Tomley F."/>
            <person name="Blake D.P."/>
            <person name="Joachim A."/>
        </authorList>
    </citation>
    <scope>NUCLEOTIDE SEQUENCE [LARGE SCALE GENOMIC DNA]</scope>
    <source>
        <strain evidence="2 3">Wien I</strain>
    </source>
</reference>
<dbReference type="OrthoDB" id="330665at2759"/>
<feature type="compositionally biased region" description="Polar residues" evidence="1">
    <location>
        <begin position="100"/>
        <end position="124"/>
    </location>
</feature>
<name>A0A2C6KQ77_9APIC</name>
<feature type="compositionally biased region" description="Low complexity" evidence="1">
    <location>
        <begin position="29"/>
        <end position="41"/>
    </location>
</feature>
<feature type="compositionally biased region" description="Polar residues" evidence="1">
    <location>
        <begin position="507"/>
        <end position="520"/>
    </location>
</feature>
<dbReference type="GeneID" id="94430253"/>
<evidence type="ECO:0000313" key="2">
    <source>
        <dbReference type="EMBL" id="PHJ19279.1"/>
    </source>
</evidence>
<dbReference type="VEuPathDB" id="ToxoDB:CSUI_006892"/>
<evidence type="ECO:0000256" key="1">
    <source>
        <dbReference type="SAM" id="MobiDB-lite"/>
    </source>
</evidence>
<feature type="compositionally biased region" description="Polar residues" evidence="1">
    <location>
        <begin position="140"/>
        <end position="166"/>
    </location>
</feature>
<dbReference type="Proteomes" id="UP000221165">
    <property type="component" value="Unassembled WGS sequence"/>
</dbReference>
<evidence type="ECO:0000313" key="3">
    <source>
        <dbReference type="Proteomes" id="UP000221165"/>
    </source>
</evidence>